<protein>
    <submittedName>
        <fullName evidence="2">Uncharacterized protein</fullName>
    </submittedName>
</protein>
<feature type="chain" id="PRO_5040927428" evidence="1">
    <location>
        <begin position="21"/>
        <end position="115"/>
    </location>
</feature>
<comment type="caution">
    <text evidence="2">The sequence shown here is derived from an EMBL/GenBank/DDBJ whole genome shotgun (WGS) entry which is preliminary data.</text>
</comment>
<dbReference type="EMBL" id="JANBTW010000001">
    <property type="protein sequence ID" value="KAJ2681073.1"/>
    <property type="molecule type" value="Genomic_DNA"/>
</dbReference>
<evidence type="ECO:0000256" key="1">
    <source>
        <dbReference type="SAM" id="SignalP"/>
    </source>
</evidence>
<organism evidence="2 3">
    <name type="scientific">Coemansia spiralis</name>
    <dbReference type="NCBI Taxonomy" id="417178"/>
    <lineage>
        <taxon>Eukaryota</taxon>
        <taxon>Fungi</taxon>
        <taxon>Fungi incertae sedis</taxon>
        <taxon>Zoopagomycota</taxon>
        <taxon>Kickxellomycotina</taxon>
        <taxon>Kickxellomycetes</taxon>
        <taxon>Kickxellales</taxon>
        <taxon>Kickxellaceae</taxon>
        <taxon>Coemansia</taxon>
    </lineage>
</organism>
<dbReference type="Proteomes" id="UP001151518">
    <property type="component" value="Unassembled WGS sequence"/>
</dbReference>
<dbReference type="OrthoDB" id="5549017at2759"/>
<sequence length="115" mass="12481">MKLASMFSVIALVLTHIAVALTDTEMSAIEHFLESTALVGTGNGPTNEEITHDLASALGLHNSARLLYKYSPDAHAAYNTMYDSLLFLSVSGFTTPAQKKQVKKVISYFESSLLN</sequence>
<evidence type="ECO:0000313" key="3">
    <source>
        <dbReference type="Proteomes" id="UP001151518"/>
    </source>
</evidence>
<accession>A0A9W8L1M8</accession>
<dbReference type="AlphaFoldDB" id="A0A9W8L1M8"/>
<evidence type="ECO:0000313" key="2">
    <source>
        <dbReference type="EMBL" id="KAJ2681073.1"/>
    </source>
</evidence>
<keyword evidence="1" id="KW-0732">Signal</keyword>
<gene>
    <name evidence="2" type="ORF">GGI25_000027</name>
</gene>
<feature type="signal peptide" evidence="1">
    <location>
        <begin position="1"/>
        <end position="20"/>
    </location>
</feature>
<name>A0A9W8L1M8_9FUNG</name>
<proteinExistence type="predicted"/>
<reference evidence="2" key="1">
    <citation type="submission" date="2022-07" db="EMBL/GenBank/DDBJ databases">
        <title>Phylogenomic reconstructions and comparative analyses of Kickxellomycotina fungi.</title>
        <authorList>
            <person name="Reynolds N.K."/>
            <person name="Stajich J.E."/>
            <person name="Barry K."/>
            <person name="Grigoriev I.V."/>
            <person name="Crous P."/>
            <person name="Smith M.E."/>
        </authorList>
    </citation>
    <scope>NUCLEOTIDE SEQUENCE</scope>
    <source>
        <strain evidence="2">NRRL 3115</strain>
    </source>
</reference>